<dbReference type="AlphaFoldDB" id="A0A1L4CYL8"/>
<name>A0A1L4CYL8_9BACT</name>
<dbReference type="EMBL" id="CP017834">
    <property type="protein sequence ID" value="APJ03025.1"/>
    <property type="molecule type" value="Genomic_DNA"/>
</dbReference>
<dbReference type="Proteomes" id="UP000184731">
    <property type="component" value="Chromosome"/>
</dbReference>
<dbReference type="OrthoDB" id="9823888at2"/>
<keyword evidence="2" id="KW-1185">Reference proteome</keyword>
<gene>
    <name evidence="1" type="ORF">AXG55_03480</name>
</gene>
<dbReference type="KEGG" id="saqi:AXG55_03480"/>
<dbReference type="RefSeq" id="WP_148696739.1">
    <property type="nucleotide sequence ID" value="NZ_CP017834.1"/>
</dbReference>
<protein>
    <submittedName>
        <fullName evidence="1">Uncharacterized protein</fullName>
    </submittedName>
</protein>
<organism evidence="1 2">
    <name type="scientific">Silvanigrella aquatica</name>
    <dbReference type="NCBI Taxonomy" id="1915309"/>
    <lineage>
        <taxon>Bacteria</taxon>
        <taxon>Pseudomonadati</taxon>
        <taxon>Bdellovibrionota</taxon>
        <taxon>Oligoflexia</taxon>
        <taxon>Silvanigrellales</taxon>
        <taxon>Silvanigrellaceae</taxon>
        <taxon>Silvanigrella</taxon>
    </lineage>
</organism>
<sequence length="632" mass="75742">MVFFQNLSNIKQRHFKNPQAAELRSTQGKPKEPQEQSIPISLSLVKLFYQFIKENCFPYGNIEIFKGYFEECSVKYQESLANNPLDTSHINLSDFILNSVENHSFKNREKIEEREILEKSYEIDSKHNGKMDFLNDLDIDFQKISLFKSFSYFYIIQDNSESKNTYGIYIYSRFGKTSLIFYNPLTKIEEFKENDIDRFKEDFKTIIQDYEDKFFTNRTKLEHGKNKSKNNIEKEDLLAIIYNSSKKYMEYIQNKKYRIIPIIIKEEYLFCKEIVDKIESRFETVVINSFFANFSKVIQKMRKTSDVFEEKSFWIFFLMHYLTYNDSLAQLKLSELNSFLEQDKNLNRYHIFDFVISYFNKKFHSPRIPSKNTICLILIEVYKQIASSKYRIPFYNEINPFQLNMKQNEIVKIFFNNFQHDDILTIVEWNSQNIVYNERFISKRFNGTYIPLIGLSFIGKTQIPPLVPENPTKNQLENHFLSATDSFDTNFRKFCLSFCNHKNVFSLGNYIQLEFNKMGSFIIDLKENKYIFIHKICPNVYDFMVVFNIQEIYENFKTKKLKNPIQLGYVFTLVIKNDEFFIKNFNIGYLNKTINDRFSEQMKLKIIEILIDEKIYNIIDIKKLNNKINYII</sequence>
<evidence type="ECO:0000313" key="2">
    <source>
        <dbReference type="Proteomes" id="UP000184731"/>
    </source>
</evidence>
<evidence type="ECO:0000313" key="1">
    <source>
        <dbReference type="EMBL" id="APJ03025.1"/>
    </source>
</evidence>
<reference evidence="1 2" key="1">
    <citation type="submission" date="2016-10" db="EMBL/GenBank/DDBJ databases">
        <title>Silvanigrella aquatica sp. nov., isolated from a freshwater lake located in the Black Forest, Germany, description of Silvanigrellaceae fam. nov., Silvanigrellales ord. nov., reclassification of the order Bdellovibrionales in the class Oligoflexia, reclassification of the families Bacteriovoracaceae and Halobacteriovoraceae in the new order Bacteriovoracales ord. nov., and reclassification of the family Pseudobacteriovoracaceae in the order Oligoflexiales.</title>
        <authorList>
            <person name="Hahn M.W."/>
            <person name="Schmidt J."/>
            <person name="Koll U."/>
            <person name="Rohde M."/>
            <person name="Verbag S."/>
            <person name="Pitt A."/>
            <person name="Nakai R."/>
            <person name="Naganuma T."/>
            <person name="Lang E."/>
        </authorList>
    </citation>
    <scope>NUCLEOTIDE SEQUENCE [LARGE SCALE GENOMIC DNA]</scope>
    <source>
        <strain evidence="1 2">MWH-Nonnen-W8red</strain>
    </source>
</reference>
<accession>A0A1L4CYL8</accession>
<proteinExistence type="predicted"/>